<dbReference type="Proteomes" id="UP000282551">
    <property type="component" value="Chromosome"/>
</dbReference>
<dbReference type="SUPFAM" id="SSF53254">
    <property type="entry name" value="Phosphoglycerate mutase-like"/>
    <property type="match status" value="1"/>
</dbReference>
<dbReference type="GO" id="GO:0005737">
    <property type="term" value="C:cytoplasm"/>
    <property type="evidence" value="ECO:0007669"/>
    <property type="project" value="TreeGrafter"/>
</dbReference>
<dbReference type="Gene3D" id="3.40.50.1240">
    <property type="entry name" value="Phosphoglycerate mutase-like"/>
    <property type="match status" value="1"/>
</dbReference>
<dbReference type="InterPro" id="IPR050275">
    <property type="entry name" value="PGM_Phosphatase"/>
</dbReference>
<dbReference type="RefSeq" id="WP_126332253.1">
    <property type="nucleotide sequence ID" value="NZ_AP022604.1"/>
</dbReference>
<feature type="region of interest" description="Disordered" evidence="1">
    <location>
        <begin position="393"/>
        <end position="467"/>
    </location>
</feature>
<dbReference type="InterPro" id="IPR013078">
    <property type="entry name" value="His_Pase_superF_clade-1"/>
</dbReference>
<reference evidence="2 3" key="1">
    <citation type="submission" date="2018-12" db="EMBL/GenBank/DDBJ databases">
        <authorList>
            <consortium name="Pathogen Informatics"/>
        </authorList>
    </citation>
    <scope>NUCLEOTIDE SEQUENCE [LARGE SCALE GENOMIC DNA]</scope>
    <source>
        <strain evidence="2 3">NCTC10485</strain>
    </source>
</reference>
<dbReference type="PANTHER" id="PTHR48100:SF58">
    <property type="entry name" value="PE-PGRS FAMILY PROTEIN PE_PGRS11"/>
    <property type="match status" value="1"/>
</dbReference>
<gene>
    <name evidence="2" type="ORF">NCTC10485_00459</name>
</gene>
<feature type="compositionally biased region" description="Basic and acidic residues" evidence="1">
    <location>
        <begin position="403"/>
        <end position="424"/>
    </location>
</feature>
<dbReference type="OrthoDB" id="9793115at2"/>
<keyword evidence="3" id="KW-1185">Reference proteome</keyword>
<accession>A0A3S4RNW1</accession>
<evidence type="ECO:0000256" key="1">
    <source>
        <dbReference type="SAM" id="MobiDB-lite"/>
    </source>
</evidence>
<evidence type="ECO:0000313" key="2">
    <source>
        <dbReference type="EMBL" id="VEG45182.1"/>
    </source>
</evidence>
<dbReference type="Pfam" id="PF00300">
    <property type="entry name" value="His_Phos_1"/>
    <property type="match status" value="1"/>
</dbReference>
<sequence length="467" mass="49653">MHDNSVRPPAALRVLVATLSALVLVVLAAIPAGAMTITFIRHAESEGNASGYIDTQVPGPELTEKGWGEADTLPAKLALAGIDAADFDGFYASTMIRTQQTAQPLLASLGRDENDLVVIGTYDRDKPRSVAGIQEISAGIFEGSSQEDGLGRLGYGLAPIAWVLGARFVRIPGSEDGNEFAARMAEAIAQMEAAGDANEDGEVNVVAFSHGATMMFWTMMTVDNPDLLLMLQHPLENTDVVVVDKNDDGSYTLKSWAGQDVAPATYPVQMLVNVRDLVVAPQTALYNLRQPVFDADLEAVGQTAVQGVRDVGDATVKFVSDSVTDTVDAIRDLVRPRAIRSEEAEKTAPAETADLEATAVEVPAVEVTAEAEPESDRALIRQLKDARAERAARAEAAGTTVRDVARSTRSELTKARGELRERVRGTVSDAANTVRKAVSGKNKKDTTTKDTAKKSDSGTDSSDKSAA</sequence>
<dbReference type="InterPro" id="IPR029033">
    <property type="entry name" value="His_PPase_superfam"/>
</dbReference>
<dbReference type="CDD" id="cd07067">
    <property type="entry name" value="HP_PGM_like"/>
    <property type="match status" value="1"/>
</dbReference>
<dbReference type="EMBL" id="LR134355">
    <property type="protein sequence ID" value="VEG45182.1"/>
    <property type="molecule type" value="Genomic_DNA"/>
</dbReference>
<proteinExistence type="predicted"/>
<organism evidence="2 3">
    <name type="scientific">Mycolicibacterium chitae</name>
    <name type="common">Mycobacterium chitae</name>
    <dbReference type="NCBI Taxonomy" id="1792"/>
    <lineage>
        <taxon>Bacteria</taxon>
        <taxon>Bacillati</taxon>
        <taxon>Actinomycetota</taxon>
        <taxon>Actinomycetes</taxon>
        <taxon>Mycobacteriales</taxon>
        <taxon>Mycobacteriaceae</taxon>
        <taxon>Mycolicibacterium</taxon>
    </lineage>
</organism>
<dbReference type="AlphaFoldDB" id="A0A3S4RNW1"/>
<dbReference type="SMART" id="SM00855">
    <property type="entry name" value="PGAM"/>
    <property type="match status" value="1"/>
</dbReference>
<dbReference type="GO" id="GO:0016791">
    <property type="term" value="F:phosphatase activity"/>
    <property type="evidence" value="ECO:0007669"/>
    <property type="project" value="TreeGrafter"/>
</dbReference>
<dbReference type="PANTHER" id="PTHR48100">
    <property type="entry name" value="BROAD-SPECIFICITY PHOSPHATASE YOR283W-RELATED"/>
    <property type="match status" value="1"/>
</dbReference>
<name>A0A3S4RNW1_MYCCI</name>
<evidence type="ECO:0000313" key="3">
    <source>
        <dbReference type="Proteomes" id="UP000282551"/>
    </source>
</evidence>
<protein>
    <submittedName>
        <fullName evidence="2">Phosphoglycerate mutase</fullName>
    </submittedName>
</protein>
<feature type="compositionally biased region" description="Basic and acidic residues" evidence="1">
    <location>
        <begin position="442"/>
        <end position="467"/>
    </location>
</feature>